<keyword evidence="3" id="KW-1185">Reference proteome</keyword>
<accession>A0A7Z2JHB1</accession>
<dbReference type="OrthoDB" id="9113050at2"/>
<name>A0A7Z2JHB1_9BURK</name>
<dbReference type="KEGG" id="pacs:FAZ98_22015"/>
<keyword evidence="1" id="KW-0732">Signal</keyword>
<evidence type="ECO:0000313" key="2">
    <source>
        <dbReference type="EMBL" id="QGZ64566.1"/>
    </source>
</evidence>
<dbReference type="PROSITE" id="PS51257">
    <property type="entry name" value="PROKAR_LIPOPROTEIN"/>
    <property type="match status" value="1"/>
</dbReference>
<feature type="signal peptide" evidence="1">
    <location>
        <begin position="1"/>
        <end position="19"/>
    </location>
</feature>
<dbReference type="AlphaFoldDB" id="A0A7Z2JHB1"/>
<protein>
    <submittedName>
        <fullName evidence="2">Sugar ABC transporter ATPase</fullName>
    </submittedName>
</protein>
<evidence type="ECO:0000256" key="1">
    <source>
        <dbReference type="SAM" id="SignalP"/>
    </source>
</evidence>
<dbReference type="Proteomes" id="UP000433577">
    <property type="component" value="Chromosome 2"/>
</dbReference>
<gene>
    <name evidence="2" type="ORF">FAZ98_22015</name>
</gene>
<organism evidence="2 3">
    <name type="scientific">Paraburkholderia acidisoli</name>
    <dbReference type="NCBI Taxonomy" id="2571748"/>
    <lineage>
        <taxon>Bacteria</taxon>
        <taxon>Pseudomonadati</taxon>
        <taxon>Pseudomonadota</taxon>
        <taxon>Betaproteobacteria</taxon>
        <taxon>Burkholderiales</taxon>
        <taxon>Burkholderiaceae</taxon>
        <taxon>Paraburkholderia</taxon>
    </lineage>
</organism>
<feature type="chain" id="PRO_5031374818" evidence="1">
    <location>
        <begin position="20"/>
        <end position="117"/>
    </location>
</feature>
<proteinExistence type="predicted"/>
<dbReference type="EMBL" id="CP046914">
    <property type="protein sequence ID" value="QGZ64566.1"/>
    <property type="molecule type" value="Genomic_DNA"/>
</dbReference>
<sequence>MLSSRLLAFASLAPLALVAACGSSPPSASNGETMIYASSARTASSVASCLEDRLSRVRTARDGNTTRMSVGSSSNASYFVTLTPSGSGSVIRVVHGTAESSDPPEEEMRFAVARCTT</sequence>
<evidence type="ECO:0000313" key="3">
    <source>
        <dbReference type="Proteomes" id="UP000433577"/>
    </source>
</evidence>
<reference evidence="2 3" key="1">
    <citation type="submission" date="2019-12" db="EMBL/GenBank/DDBJ databases">
        <title>Paraburkholderia acidiphila 7Q-K02 sp. nov and Paraburkholderia acidisoli DHF22 sp. nov., two strains isolated from forest soil.</title>
        <authorList>
            <person name="Gao Z."/>
            <person name="Qiu L."/>
        </authorList>
    </citation>
    <scope>NUCLEOTIDE SEQUENCE [LARGE SCALE GENOMIC DNA]</scope>
    <source>
        <strain evidence="2 3">DHF22</strain>
    </source>
</reference>